<dbReference type="Proteomes" id="UP000046680">
    <property type="component" value="Unassembled WGS sequence"/>
</dbReference>
<evidence type="ECO:0000313" key="6">
    <source>
        <dbReference type="Proteomes" id="UP000048948"/>
    </source>
</evidence>
<accession>A0A655ASY4</accession>
<dbReference type="Proteomes" id="UP000048948">
    <property type="component" value="Unassembled WGS sequence"/>
</dbReference>
<sequence length="38" mass="4339">MPVCSQPEFCTGWLTELNNPVLRSPELKKPVLMLPELK</sequence>
<evidence type="ECO:0000313" key="4">
    <source>
        <dbReference type="Proteomes" id="UP000046680"/>
    </source>
</evidence>
<evidence type="ECO:0000313" key="3">
    <source>
        <dbReference type="EMBL" id="CKV12142.1"/>
    </source>
</evidence>
<reference evidence="4 5" key="1">
    <citation type="submission" date="2015-03" db="EMBL/GenBank/DDBJ databases">
        <authorList>
            <consortium name="Pathogen Informatics"/>
        </authorList>
    </citation>
    <scope>NUCLEOTIDE SEQUENCE [LARGE SCALE GENOMIC DNA]</scope>
    <source>
        <strain evidence="3 6">Bir 172</strain>
        <strain evidence="2 4">C09601061</strain>
        <strain evidence="1 5">H09601792</strain>
    </source>
</reference>
<dbReference type="Proteomes" id="UP000046947">
    <property type="component" value="Unassembled WGS sequence"/>
</dbReference>
<proteinExistence type="predicted"/>
<evidence type="ECO:0000313" key="1">
    <source>
        <dbReference type="EMBL" id="CFE72668.1"/>
    </source>
</evidence>
<dbReference type="EMBL" id="CGCX01000764">
    <property type="protein sequence ID" value="CFR83076.1"/>
    <property type="molecule type" value="Genomic_DNA"/>
</dbReference>
<organism evidence="3 6">
    <name type="scientific">Mycobacterium tuberculosis</name>
    <dbReference type="NCBI Taxonomy" id="1773"/>
    <lineage>
        <taxon>Bacteria</taxon>
        <taxon>Bacillati</taxon>
        <taxon>Actinomycetota</taxon>
        <taxon>Actinomycetes</taxon>
        <taxon>Mycobacteriales</taxon>
        <taxon>Mycobacteriaceae</taxon>
        <taxon>Mycobacterium</taxon>
        <taxon>Mycobacterium tuberculosis complex</taxon>
    </lineage>
</organism>
<evidence type="ECO:0000313" key="5">
    <source>
        <dbReference type="Proteomes" id="UP000046947"/>
    </source>
</evidence>
<dbReference type="AlphaFoldDB" id="A0A655ASY4"/>
<dbReference type="EMBL" id="CFOH01000878">
    <property type="protein sequence ID" value="CFE72668.1"/>
    <property type="molecule type" value="Genomic_DNA"/>
</dbReference>
<protein>
    <submittedName>
        <fullName evidence="3">Uncharacterized protein</fullName>
    </submittedName>
</protein>
<dbReference type="EMBL" id="CNGE01002673">
    <property type="protein sequence ID" value="CKV12142.1"/>
    <property type="molecule type" value="Genomic_DNA"/>
</dbReference>
<gene>
    <name evidence="2" type="ORF">ERS007657_02121</name>
    <name evidence="1" type="ORF">ERS007688_03739</name>
    <name evidence="3" type="ORF">ERS027646_05013</name>
</gene>
<name>A0A655ASY4_MYCTX</name>
<evidence type="ECO:0000313" key="2">
    <source>
        <dbReference type="EMBL" id="CFR83076.1"/>
    </source>
</evidence>